<keyword evidence="2" id="KW-1185">Reference proteome</keyword>
<dbReference type="RefSeq" id="XP_039114058.1">
    <property type="nucleotide sequence ID" value="XM_039258124.1"/>
</dbReference>
<proteinExistence type="predicted"/>
<feature type="region of interest" description="Disordered" evidence="1">
    <location>
        <begin position="161"/>
        <end position="182"/>
    </location>
</feature>
<dbReference type="GeneID" id="120249570"/>
<dbReference type="AlphaFoldDB" id="A0AB40AGU1"/>
<evidence type="ECO:0000256" key="1">
    <source>
        <dbReference type="SAM" id="MobiDB-lite"/>
    </source>
</evidence>
<dbReference type="Pfam" id="PF05904">
    <property type="entry name" value="DUF863"/>
    <property type="match status" value="2"/>
</dbReference>
<name>A0AB40AGU1_DIOCR</name>
<evidence type="ECO:0000313" key="2">
    <source>
        <dbReference type="Proteomes" id="UP001515500"/>
    </source>
</evidence>
<dbReference type="Proteomes" id="UP001515500">
    <property type="component" value="Chromosome 19"/>
</dbReference>
<reference evidence="3" key="1">
    <citation type="submission" date="2025-08" db="UniProtKB">
        <authorList>
            <consortium name="RefSeq"/>
        </authorList>
    </citation>
    <scope>IDENTIFICATION</scope>
</reference>
<protein>
    <submittedName>
        <fullName evidence="3">Uncharacterized protein LOC120249570</fullName>
    </submittedName>
</protein>
<organism evidence="2 3">
    <name type="scientific">Dioscorea cayennensis subsp. rotundata</name>
    <name type="common">White Guinea yam</name>
    <name type="synonym">Dioscorea rotundata</name>
    <dbReference type="NCBI Taxonomy" id="55577"/>
    <lineage>
        <taxon>Eukaryota</taxon>
        <taxon>Viridiplantae</taxon>
        <taxon>Streptophyta</taxon>
        <taxon>Embryophyta</taxon>
        <taxon>Tracheophyta</taxon>
        <taxon>Spermatophyta</taxon>
        <taxon>Magnoliopsida</taxon>
        <taxon>Liliopsida</taxon>
        <taxon>Dioscoreales</taxon>
        <taxon>Dioscoreaceae</taxon>
        <taxon>Dioscorea</taxon>
    </lineage>
</organism>
<dbReference type="PANTHER" id="PTHR33167:SF4">
    <property type="entry name" value="TRANSCRIPTION FACTOR, PUTATIVE (DUF863)-RELATED"/>
    <property type="match status" value="1"/>
</dbReference>
<evidence type="ECO:0000313" key="3">
    <source>
        <dbReference type="RefSeq" id="XP_039114058.1"/>
    </source>
</evidence>
<sequence>MGTKVHCESYLPGYYTMRDPNEGVSSGWFPFYDRNLNGHLHGGLLPEPVKGHLNHDMEIVKRTILEHDSVFKKQVYELHRLYRIQKDLMKELKMKELTNGSVPIDASRSTLYPSQMPAEVTKHVAQMYHLREVSNHYEGVAPMDNDNMRIPLNFLKENGAQTSPASSIPKANRVSVKDGESSGSKIARYPKRMIDLELPADVYIDCEDTENVEIGNIGSSTSVVNSHNKGSDLFPENDVKLTLSVGKDPSAIGVCLQPYSQNSLFTQRLSDGNERFKGSCAKEAPNLASSDFFDTKSYNEKIQEHQNSTRSRTNFLGHERGFFKDKHGNEGTRLNFFHANEEVKRELPLFNSEAGQSRSTGSYFSPSLCSERDLISPSKPKKLYENNQSDQCRREKWLGEKPTYFPECSERGPQFTNSSYSRSTPQTVHPFSVPPTDYLISSSQLVPSSRKPSNGITHVPIAVQALPCFTGSSATGMHNRNSKSRTQNGKTQDIYSNGFHNGSQSDSISASHLFPTSFTLGKPNLKTGDDLTYGNSEFHGPRKLYNGLGSKDMKSSNANQQDKTISGIEWRHDESSGVISWLGAKPPSMRSVDGKHAEFYTYASSSGGMVAPKFEWGQERERSHMSTFLDSVSAVGVKERRFQINEVSDDPSSKRILGFSVTDQIQANLSNPVLNSREKLSLSVNSKHKQIDGCTEDRNSKKRAYMSDLFSGTGAAGHISKVPPESTIVVSFPAKTTTGIDLEAPNNHLEDDGTPSGHLGIPVEIPYSKTNGSLEKDLFNDPIIRNAAENIIFLLSDTCGYMKDASSCQLSPGSCHSLDWFAEVVSSIAENAGSRCHEDDELDSFESMTLKLEEVKVEEYTQWCKPMEQPDNPKDGEANAASLLFTRPRRGHARRRRQKDFQKDILPGLVSLSRHEVIEDLQTIGAMMRAAGMPWPMGLSRRGTGQGRGRRRTRNVAVTVVENPPVSPPPVQPSSTEVEANGTCMVGWGRRTTRQCRRQRYPSGNVAVLLT</sequence>
<feature type="region of interest" description="Disordered" evidence="1">
    <location>
        <begin position="474"/>
        <end position="502"/>
    </location>
</feature>
<dbReference type="PANTHER" id="PTHR33167">
    <property type="entry name" value="TRANSCRIPTION FACTOR, PUTATIVE (DUF863)-RELATED"/>
    <property type="match status" value="1"/>
</dbReference>
<accession>A0AB40AGU1</accession>
<gene>
    <name evidence="3" type="primary">LOC120249570</name>
</gene>
<dbReference type="InterPro" id="IPR008581">
    <property type="entry name" value="DUF863_pln"/>
</dbReference>